<dbReference type="AlphaFoldDB" id="A0A6A4VBQ8"/>
<dbReference type="InterPro" id="IPR044861">
    <property type="entry name" value="IPNS-like_FE2OG_OXY"/>
</dbReference>
<dbReference type="PANTHER" id="PTHR47990">
    <property type="entry name" value="2-OXOGLUTARATE (2OG) AND FE(II)-DEPENDENT OXYGENASE SUPERFAMILY PROTEIN-RELATED"/>
    <property type="match status" value="1"/>
</dbReference>
<dbReference type="OrthoDB" id="288590at2759"/>
<dbReference type="PRINTS" id="PR00682">
    <property type="entry name" value="IPNSYNTHASE"/>
</dbReference>
<dbReference type="InterPro" id="IPR050231">
    <property type="entry name" value="Iron_ascorbate_oxido_reductase"/>
</dbReference>
<name>A0A6A4VBQ8_AMPAM</name>
<keyword evidence="1" id="KW-0560">Oxidoreductase</keyword>
<dbReference type="Proteomes" id="UP000440578">
    <property type="component" value="Unassembled WGS sequence"/>
</dbReference>
<keyword evidence="1" id="KW-0408">Iron</keyword>
<evidence type="ECO:0000256" key="1">
    <source>
        <dbReference type="RuleBase" id="RU003682"/>
    </source>
</evidence>
<dbReference type="Pfam" id="PF03171">
    <property type="entry name" value="2OG-FeII_Oxy"/>
    <property type="match status" value="1"/>
</dbReference>
<evidence type="ECO:0000313" key="3">
    <source>
        <dbReference type="EMBL" id="KAF0288710.1"/>
    </source>
</evidence>
<protein>
    <submittedName>
        <fullName evidence="3">UPF0676 protein</fullName>
    </submittedName>
</protein>
<keyword evidence="1" id="KW-0479">Metal-binding</keyword>
<dbReference type="FunFam" id="2.60.120.330:FF:000038">
    <property type="entry name" value="Si:dkey-10o6.2"/>
    <property type="match status" value="1"/>
</dbReference>
<proteinExistence type="inferred from homology"/>
<accession>A0A6A4VBQ8</accession>
<sequence length="321" mass="35026">MTTIRLVDIRKIGLGVPEPSRDDLLNVGRDIVDSFSSTGFAYLSNHGISQQLQDYTFTVAKGFFDLDTEQKLAYERFVRTGYTGYTPIAGDNSTNATDSAAGVTDLKECFDLRCLEDACPDDVAPQLGPQLRRIGTACRQLSERLLAALDAALGSGQLLTSCHRRQLQPGGWTVLRLLHYPAAGGAAAGRCQTRCGAHTDFSTLTLLFQHGVGGLQVEMSDGRWISAEPIPGTILVNIGDVIEVMTSGRLRATNHRVLLPTSEPARGTARQSMAFFVQPDQGTTVAPLDGDPRYQPIDFNSFIQDKFASVYPTYKESDWKC</sequence>
<comment type="similarity">
    <text evidence="1">Belongs to the iron/ascorbate-dependent oxidoreductase family.</text>
</comment>
<organism evidence="3 4">
    <name type="scientific">Amphibalanus amphitrite</name>
    <name type="common">Striped barnacle</name>
    <name type="synonym">Balanus amphitrite</name>
    <dbReference type="NCBI Taxonomy" id="1232801"/>
    <lineage>
        <taxon>Eukaryota</taxon>
        <taxon>Metazoa</taxon>
        <taxon>Ecdysozoa</taxon>
        <taxon>Arthropoda</taxon>
        <taxon>Crustacea</taxon>
        <taxon>Multicrustacea</taxon>
        <taxon>Cirripedia</taxon>
        <taxon>Thoracica</taxon>
        <taxon>Thoracicalcarea</taxon>
        <taxon>Balanomorpha</taxon>
        <taxon>Balanoidea</taxon>
        <taxon>Balanidae</taxon>
        <taxon>Amphibalaninae</taxon>
        <taxon>Amphibalanus</taxon>
    </lineage>
</organism>
<dbReference type="InterPro" id="IPR005123">
    <property type="entry name" value="Oxoglu/Fe-dep_dioxygenase_dom"/>
</dbReference>
<dbReference type="GO" id="GO:0016491">
    <property type="term" value="F:oxidoreductase activity"/>
    <property type="evidence" value="ECO:0007669"/>
    <property type="project" value="UniProtKB-KW"/>
</dbReference>
<evidence type="ECO:0000313" key="4">
    <source>
        <dbReference type="Proteomes" id="UP000440578"/>
    </source>
</evidence>
<feature type="domain" description="Fe2OG dioxygenase" evidence="2">
    <location>
        <begin position="171"/>
        <end position="279"/>
    </location>
</feature>
<reference evidence="3 4" key="1">
    <citation type="submission" date="2019-07" db="EMBL/GenBank/DDBJ databases">
        <title>Draft genome assembly of a fouling barnacle, Amphibalanus amphitrite (Darwin, 1854): The first reference genome for Thecostraca.</title>
        <authorList>
            <person name="Kim W."/>
        </authorList>
    </citation>
    <scope>NUCLEOTIDE SEQUENCE [LARGE SCALE GENOMIC DNA]</scope>
    <source>
        <strain evidence="3">SNU_AA5</strain>
        <tissue evidence="3">Soma without cirri and trophi</tissue>
    </source>
</reference>
<dbReference type="Pfam" id="PF14226">
    <property type="entry name" value="DIOX_N"/>
    <property type="match status" value="1"/>
</dbReference>
<dbReference type="InterPro" id="IPR026992">
    <property type="entry name" value="DIOX_N"/>
</dbReference>
<comment type="caution">
    <text evidence="3">The sequence shown here is derived from an EMBL/GenBank/DDBJ whole genome shotgun (WGS) entry which is preliminary data.</text>
</comment>
<gene>
    <name evidence="3" type="ORF">FJT64_012913</name>
</gene>
<dbReference type="SUPFAM" id="SSF51197">
    <property type="entry name" value="Clavaminate synthase-like"/>
    <property type="match status" value="1"/>
</dbReference>
<keyword evidence="4" id="KW-1185">Reference proteome</keyword>
<dbReference type="EMBL" id="VIIS01002083">
    <property type="protein sequence ID" value="KAF0288710.1"/>
    <property type="molecule type" value="Genomic_DNA"/>
</dbReference>
<dbReference type="InterPro" id="IPR027443">
    <property type="entry name" value="IPNS-like_sf"/>
</dbReference>
<dbReference type="PROSITE" id="PS51471">
    <property type="entry name" value="FE2OG_OXY"/>
    <property type="match status" value="1"/>
</dbReference>
<evidence type="ECO:0000259" key="2">
    <source>
        <dbReference type="PROSITE" id="PS51471"/>
    </source>
</evidence>
<dbReference type="Gene3D" id="2.60.120.330">
    <property type="entry name" value="B-lactam Antibiotic, Isopenicillin N Synthase, Chain"/>
    <property type="match status" value="1"/>
</dbReference>
<dbReference type="GO" id="GO:0046872">
    <property type="term" value="F:metal ion binding"/>
    <property type="evidence" value="ECO:0007669"/>
    <property type="project" value="UniProtKB-KW"/>
</dbReference>